<reference evidence="4" key="1">
    <citation type="journal article" date="2021" name="PeerJ">
        <title>Extensive microbial diversity within the chicken gut microbiome revealed by metagenomics and culture.</title>
        <authorList>
            <person name="Gilroy R."/>
            <person name="Ravi A."/>
            <person name="Getino M."/>
            <person name="Pursley I."/>
            <person name="Horton D.L."/>
            <person name="Alikhan N.F."/>
            <person name="Baker D."/>
            <person name="Gharbi K."/>
            <person name="Hall N."/>
            <person name="Watson M."/>
            <person name="Adriaenssens E.M."/>
            <person name="Foster-Nyarko E."/>
            <person name="Jarju S."/>
            <person name="Secka A."/>
            <person name="Antonio M."/>
            <person name="Oren A."/>
            <person name="Chaudhuri R.R."/>
            <person name="La Ragione R."/>
            <person name="Hildebrand F."/>
            <person name="Pallen M.J."/>
        </authorList>
    </citation>
    <scope>NUCLEOTIDE SEQUENCE</scope>
    <source>
        <strain evidence="4">Gambia11-129</strain>
    </source>
</reference>
<dbReference type="Proteomes" id="UP000823936">
    <property type="component" value="Unassembled WGS sequence"/>
</dbReference>
<sequence>MAAITRYNRNREMKEFDRMMNRFFSSDIKMPSVDIMDKDKEYLIKAELAGFDKSDVSVSVEKHSITISAESKEDKEKKDGRNYLLRERSYNSFSRTFTLPEDADEEKIEAAFKHGILTLVIPKIVKSEPEVKKIEVKSEN</sequence>
<comment type="similarity">
    <text evidence="1 2">Belongs to the small heat shock protein (HSP20) family.</text>
</comment>
<gene>
    <name evidence="4" type="ORF">IAB12_07310</name>
</gene>
<comment type="caution">
    <text evidence="4">The sequence shown here is derived from an EMBL/GenBank/DDBJ whole genome shotgun (WGS) entry which is preliminary data.</text>
</comment>
<dbReference type="SUPFAM" id="SSF49764">
    <property type="entry name" value="HSP20-like chaperones"/>
    <property type="match status" value="1"/>
</dbReference>
<dbReference type="Pfam" id="PF00011">
    <property type="entry name" value="HSP20"/>
    <property type="match status" value="1"/>
</dbReference>
<evidence type="ECO:0000256" key="1">
    <source>
        <dbReference type="PROSITE-ProRule" id="PRU00285"/>
    </source>
</evidence>
<protein>
    <submittedName>
        <fullName evidence="4">Hsp20/alpha crystallin family protein</fullName>
    </submittedName>
</protein>
<reference evidence="4" key="2">
    <citation type="submission" date="2021-04" db="EMBL/GenBank/DDBJ databases">
        <authorList>
            <person name="Gilroy R."/>
        </authorList>
    </citation>
    <scope>NUCLEOTIDE SEQUENCE</scope>
    <source>
        <strain evidence="4">Gambia11-129</strain>
    </source>
</reference>
<dbReference type="PANTHER" id="PTHR11527">
    <property type="entry name" value="HEAT-SHOCK PROTEIN 20 FAMILY MEMBER"/>
    <property type="match status" value="1"/>
</dbReference>
<dbReference type="InterPro" id="IPR008978">
    <property type="entry name" value="HSP20-like_chaperone"/>
</dbReference>
<evidence type="ECO:0000313" key="5">
    <source>
        <dbReference type="Proteomes" id="UP000823936"/>
    </source>
</evidence>
<accession>A0A9D1PVT3</accession>
<dbReference type="Gene3D" id="2.60.40.790">
    <property type="match status" value="1"/>
</dbReference>
<dbReference type="PROSITE" id="PS01031">
    <property type="entry name" value="SHSP"/>
    <property type="match status" value="1"/>
</dbReference>
<dbReference type="InterPro" id="IPR002068">
    <property type="entry name" value="A-crystallin/Hsp20_dom"/>
</dbReference>
<dbReference type="CDD" id="cd06464">
    <property type="entry name" value="ACD_sHsps-like"/>
    <property type="match status" value="1"/>
</dbReference>
<dbReference type="EMBL" id="DXHU01000023">
    <property type="protein sequence ID" value="HIV99566.1"/>
    <property type="molecule type" value="Genomic_DNA"/>
</dbReference>
<evidence type="ECO:0000256" key="2">
    <source>
        <dbReference type="RuleBase" id="RU003616"/>
    </source>
</evidence>
<dbReference type="AlphaFoldDB" id="A0A9D1PVT3"/>
<feature type="domain" description="SHSP" evidence="3">
    <location>
        <begin position="24"/>
        <end position="139"/>
    </location>
</feature>
<dbReference type="InterPro" id="IPR031107">
    <property type="entry name" value="Small_HSP"/>
</dbReference>
<organism evidence="4 5">
    <name type="scientific">Candidatus Ornithospirochaeta avicola</name>
    <dbReference type="NCBI Taxonomy" id="2840896"/>
    <lineage>
        <taxon>Bacteria</taxon>
        <taxon>Pseudomonadati</taxon>
        <taxon>Spirochaetota</taxon>
        <taxon>Spirochaetia</taxon>
        <taxon>Spirochaetales</taxon>
        <taxon>Spirochaetaceae</taxon>
        <taxon>Spirochaetaceae incertae sedis</taxon>
        <taxon>Candidatus Ornithospirochaeta</taxon>
    </lineage>
</organism>
<name>A0A9D1PVT3_9SPIO</name>
<evidence type="ECO:0000259" key="3">
    <source>
        <dbReference type="PROSITE" id="PS01031"/>
    </source>
</evidence>
<proteinExistence type="inferred from homology"/>
<evidence type="ECO:0000313" key="4">
    <source>
        <dbReference type="EMBL" id="HIV99566.1"/>
    </source>
</evidence>